<sequence>MKYYYIGLVASYAANVFALGINCHGSGECSFCRAQTNLKELQQACNNIDDNTYYQNGQQICCTECDDDNTEEFSVCAILQYTSNGAPGHSIKSAIQSLIDHKCGLCGSFPFYHNDVYEGELTVNVMDYTTCNTLEC</sequence>
<gene>
    <name evidence="1" type="ORF">NQ176_g5350</name>
</gene>
<name>A0ACC1N8Z5_9HYPO</name>
<evidence type="ECO:0000313" key="2">
    <source>
        <dbReference type="Proteomes" id="UP001143910"/>
    </source>
</evidence>
<protein>
    <submittedName>
        <fullName evidence="1">Uncharacterized protein</fullName>
    </submittedName>
</protein>
<proteinExistence type="predicted"/>
<accession>A0ACC1N8Z5</accession>
<dbReference type="Proteomes" id="UP001143910">
    <property type="component" value="Unassembled WGS sequence"/>
</dbReference>
<organism evidence="1 2">
    <name type="scientific">Zarea fungicola</name>
    <dbReference type="NCBI Taxonomy" id="93591"/>
    <lineage>
        <taxon>Eukaryota</taxon>
        <taxon>Fungi</taxon>
        <taxon>Dikarya</taxon>
        <taxon>Ascomycota</taxon>
        <taxon>Pezizomycotina</taxon>
        <taxon>Sordariomycetes</taxon>
        <taxon>Hypocreomycetidae</taxon>
        <taxon>Hypocreales</taxon>
        <taxon>Cordycipitaceae</taxon>
        <taxon>Zarea</taxon>
    </lineage>
</organism>
<dbReference type="EMBL" id="JANJQO010000668">
    <property type="protein sequence ID" value="KAJ2975750.1"/>
    <property type="molecule type" value="Genomic_DNA"/>
</dbReference>
<comment type="caution">
    <text evidence="1">The sequence shown here is derived from an EMBL/GenBank/DDBJ whole genome shotgun (WGS) entry which is preliminary data.</text>
</comment>
<evidence type="ECO:0000313" key="1">
    <source>
        <dbReference type="EMBL" id="KAJ2975750.1"/>
    </source>
</evidence>
<keyword evidence="2" id="KW-1185">Reference proteome</keyword>
<reference evidence="1" key="1">
    <citation type="submission" date="2022-08" db="EMBL/GenBank/DDBJ databases">
        <title>Genome Sequence of Lecanicillium fungicola.</title>
        <authorList>
            <person name="Buettner E."/>
        </authorList>
    </citation>
    <scope>NUCLEOTIDE SEQUENCE</scope>
    <source>
        <strain evidence="1">Babe33</strain>
    </source>
</reference>